<feature type="domain" description="Glycosyltransferase subfamily 4-like N-terminal" evidence="1">
    <location>
        <begin position="34"/>
        <end position="191"/>
    </location>
</feature>
<dbReference type="Pfam" id="PF13692">
    <property type="entry name" value="Glyco_trans_1_4"/>
    <property type="match status" value="1"/>
</dbReference>
<dbReference type="EMBL" id="FUYM01000005">
    <property type="protein sequence ID" value="SKB70407.1"/>
    <property type="molecule type" value="Genomic_DNA"/>
</dbReference>
<evidence type="ECO:0000313" key="2">
    <source>
        <dbReference type="EMBL" id="SKB70407.1"/>
    </source>
</evidence>
<protein>
    <submittedName>
        <fullName evidence="2">Glycosyltransferase involved in cell wall bisynthesis</fullName>
    </submittedName>
</protein>
<dbReference type="Gene3D" id="3.40.50.2000">
    <property type="entry name" value="Glycogen Phosphorylase B"/>
    <property type="match status" value="2"/>
</dbReference>
<dbReference type="Proteomes" id="UP000189818">
    <property type="component" value="Unassembled WGS sequence"/>
</dbReference>
<reference evidence="3" key="1">
    <citation type="submission" date="2017-02" db="EMBL/GenBank/DDBJ databases">
        <authorList>
            <person name="Varghese N."/>
            <person name="Submissions S."/>
        </authorList>
    </citation>
    <scope>NUCLEOTIDE SEQUENCE [LARGE SCALE GENOMIC DNA]</scope>
    <source>
        <strain evidence="3">UM2</strain>
    </source>
</reference>
<dbReference type="GO" id="GO:0016757">
    <property type="term" value="F:glycosyltransferase activity"/>
    <property type="evidence" value="ECO:0007669"/>
    <property type="project" value="TreeGrafter"/>
</dbReference>
<dbReference type="SUPFAM" id="SSF53756">
    <property type="entry name" value="UDP-Glycosyltransferase/glycogen phosphorylase"/>
    <property type="match status" value="1"/>
</dbReference>
<evidence type="ECO:0000259" key="1">
    <source>
        <dbReference type="Pfam" id="PF13579"/>
    </source>
</evidence>
<dbReference type="CDD" id="cd03808">
    <property type="entry name" value="GT4_CapM-like"/>
    <property type="match status" value="1"/>
</dbReference>
<dbReference type="Pfam" id="PF13579">
    <property type="entry name" value="Glyco_trans_4_4"/>
    <property type="match status" value="1"/>
</dbReference>
<keyword evidence="3" id="KW-1185">Reference proteome</keyword>
<evidence type="ECO:0000313" key="3">
    <source>
        <dbReference type="Proteomes" id="UP000189818"/>
    </source>
</evidence>
<dbReference type="STRING" id="439228.SAMN06295920_105149"/>
<proteinExistence type="predicted"/>
<keyword evidence="2" id="KW-0808">Transferase</keyword>
<organism evidence="2 3">
    <name type="scientific">Rhizorhabdus histidinilytica</name>
    <dbReference type="NCBI Taxonomy" id="439228"/>
    <lineage>
        <taxon>Bacteria</taxon>
        <taxon>Pseudomonadati</taxon>
        <taxon>Pseudomonadota</taxon>
        <taxon>Alphaproteobacteria</taxon>
        <taxon>Sphingomonadales</taxon>
        <taxon>Sphingomonadaceae</taxon>
        <taxon>Rhizorhabdus</taxon>
    </lineage>
</organism>
<sequence length="408" mass="43817">MPLCCPEQTRAPGTLKVVLLASYAPSLVLFRGPLIAALVAAGHEVVAVAPDIDAPLLEELRRLGATPLDLPLSRTGMNPVHDLLYGWRLYRAMGRLRPDLVLSYTAKPNIWGAFAASAAGVRSAAMVTGLGFAFTDAGERNWKRALVQKLQTWLYRRATDRNAVVVFQNPDDRDDFIAAGCLADPGKVRMVNGSGVDLDHFRPAPPPDAPHFLMIARLLKSKGVREYAEAAIRLKARHPAARFSLVGYFDEGPDGVAPAAVAEWQAQGLDHLGGLGDVRPALAAASAYVLPSYREGTPRSVLEAMATGRAILTTDVPGCRETVVDGVNGFLVPARDADVLADRMGWMIENPEAVAAMGEQSLRIAREKYDVHAVNETLMTHLGLDRPGPGRPGLTRTPDAAIEAGCRS</sequence>
<dbReference type="PANTHER" id="PTHR12526:SF638">
    <property type="entry name" value="SPORE COAT PROTEIN SA"/>
    <property type="match status" value="1"/>
</dbReference>
<dbReference type="PANTHER" id="PTHR12526">
    <property type="entry name" value="GLYCOSYLTRANSFERASE"/>
    <property type="match status" value="1"/>
</dbReference>
<accession>A0A1T5DFM5</accession>
<dbReference type="AlphaFoldDB" id="A0A1T5DFM5"/>
<gene>
    <name evidence="2" type="ORF">SAMN06295920_105149</name>
</gene>
<dbReference type="InterPro" id="IPR028098">
    <property type="entry name" value="Glyco_trans_4-like_N"/>
</dbReference>
<name>A0A1T5DFM5_9SPHN</name>